<feature type="domain" description="DNA-binding protein Rv2175c wHTH" evidence="2">
    <location>
        <begin position="42"/>
        <end position="87"/>
    </location>
</feature>
<evidence type="ECO:0000259" key="1">
    <source>
        <dbReference type="Pfam" id="PF18367"/>
    </source>
</evidence>
<evidence type="ECO:0000313" key="3">
    <source>
        <dbReference type="EMBL" id="GMA39805.1"/>
    </source>
</evidence>
<dbReference type="Proteomes" id="UP001157126">
    <property type="component" value="Unassembled WGS sequence"/>
</dbReference>
<protein>
    <recommendedName>
        <fullName evidence="5">Rv2175c C-terminal domain-containing protein</fullName>
    </recommendedName>
</protein>
<dbReference type="Pfam" id="PF18367">
    <property type="entry name" value="Rv2175c_C"/>
    <property type="match status" value="1"/>
</dbReference>
<evidence type="ECO:0000313" key="4">
    <source>
        <dbReference type="Proteomes" id="UP001157126"/>
    </source>
</evidence>
<reference evidence="4" key="1">
    <citation type="journal article" date="2019" name="Int. J. Syst. Evol. Microbiol.">
        <title>The Global Catalogue of Microorganisms (GCM) 10K type strain sequencing project: providing services to taxonomists for standard genome sequencing and annotation.</title>
        <authorList>
            <consortium name="The Broad Institute Genomics Platform"/>
            <consortium name="The Broad Institute Genome Sequencing Center for Infectious Disease"/>
            <person name="Wu L."/>
            <person name="Ma J."/>
        </authorList>
    </citation>
    <scope>NUCLEOTIDE SEQUENCE [LARGE SCALE GENOMIC DNA]</scope>
    <source>
        <strain evidence="4">NBRC 113072</strain>
    </source>
</reference>
<dbReference type="InterPro" id="IPR041098">
    <property type="entry name" value="Rv2175c_C"/>
</dbReference>
<organism evidence="3 4">
    <name type="scientific">Mobilicoccus caccae</name>
    <dbReference type="NCBI Taxonomy" id="1859295"/>
    <lineage>
        <taxon>Bacteria</taxon>
        <taxon>Bacillati</taxon>
        <taxon>Actinomycetota</taxon>
        <taxon>Actinomycetes</taxon>
        <taxon>Micrococcales</taxon>
        <taxon>Dermatophilaceae</taxon>
        <taxon>Mobilicoccus</taxon>
    </lineage>
</organism>
<feature type="domain" description="Rv2175c C-terminal" evidence="1">
    <location>
        <begin position="93"/>
        <end position="148"/>
    </location>
</feature>
<keyword evidence="4" id="KW-1185">Reference proteome</keyword>
<dbReference type="InterPro" id="IPR048576">
    <property type="entry name" value="Rv2175c_wHTH"/>
</dbReference>
<proteinExistence type="predicted"/>
<evidence type="ECO:0000259" key="2">
    <source>
        <dbReference type="Pfam" id="PF21531"/>
    </source>
</evidence>
<comment type="caution">
    <text evidence="3">The sequence shown here is derived from an EMBL/GenBank/DDBJ whole genome shotgun (WGS) entry which is preliminary data.</text>
</comment>
<sequence>MTHPAKRRARAASGTLVDVNEQLSSDPDGDDRRAALESLVDAWVSVPEAAELQGRSLSTVRGQLKDRELVGVRRGPNNAVYIPAAFLTSEGPVSALHGTVTVLADGGMDDLELLTWLFTAQDGLAGDGTPIGALLTGHNKAEVRRRAMETAF</sequence>
<evidence type="ECO:0008006" key="5">
    <source>
        <dbReference type="Google" id="ProtNLM"/>
    </source>
</evidence>
<dbReference type="Pfam" id="PF21531">
    <property type="entry name" value="Rv2175c_wHTH"/>
    <property type="match status" value="1"/>
</dbReference>
<accession>A0ABQ6IPI8</accession>
<name>A0ABQ6IPI8_9MICO</name>
<dbReference type="EMBL" id="BSUO01000001">
    <property type="protein sequence ID" value="GMA39805.1"/>
    <property type="molecule type" value="Genomic_DNA"/>
</dbReference>
<gene>
    <name evidence="3" type="ORF">GCM10025883_18500</name>
</gene>